<dbReference type="STRING" id="910964.GEAM_1010"/>
<proteinExistence type="inferred from homology"/>
<evidence type="ECO:0000256" key="9">
    <source>
        <dbReference type="ARBA" id="ARBA00061535"/>
    </source>
</evidence>
<comment type="catalytic activity">
    <reaction evidence="7 15">
        <text>N-terminal L-lysyl-[protein] + L-leucyl-tRNA(Leu) = N-terminal L-leucyl-L-lysyl-[protein] + tRNA(Leu) + H(+)</text>
        <dbReference type="Rhea" id="RHEA:12340"/>
        <dbReference type="Rhea" id="RHEA-COMP:9613"/>
        <dbReference type="Rhea" id="RHEA-COMP:9622"/>
        <dbReference type="Rhea" id="RHEA-COMP:12670"/>
        <dbReference type="Rhea" id="RHEA-COMP:12671"/>
        <dbReference type="ChEBI" id="CHEBI:15378"/>
        <dbReference type="ChEBI" id="CHEBI:65249"/>
        <dbReference type="ChEBI" id="CHEBI:78442"/>
        <dbReference type="ChEBI" id="CHEBI:78494"/>
        <dbReference type="ChEBI" id="CHEBI:133043"/>
        <dbReference type="EC" id="2.3.2.6"/>
    </reaction>
</comment>
<dbReference type="FunFam" id="3.30.70.3550:FF:000001">
    <property type="entry name" value="Leucyl/phenylalanyl-tRNA--protein transferase"/>
    <property type="match status" value="1"/>
</dbReference>
<accession>A0A085GJD2</accession>
<dbReference type="InterPro" id="IPR042203">
    <property type="entry name" value="Leu/Phe-tRNA_Trfase_C"/>
</dbReference>
<evidence type="ECO:0000256" key="1">
    <source>
        <dbReference type="ARBA" id="ARBA00004496"/>
    </source>
</evidence>
<dbReference type="GO" id="GO:0008914">
    <property type="term" value="F:leucyl-tRNA--protein transferase activity"/>
    <property type="evidence" value="ECO:0007669"/>
    <property type="project" value="UniProtKB-UniRule"/>
</dbReference>
<dbReference type="Gene3D" id="3.40.630.70">
    <property type="entry name" value="Leucyl/phenylalanyl-tRNA-protein transferase, C-terminal domain"/>
    <property type="match status" value="1"/>
</dbReference>
<dbReference type="eggNOG" id="COG2360">
    <property type="taxonomic scope" value="Bacteria"/>
</dbReference>
<evidence type="ECO:0000256" key="5">
    <source>
        <dbReference type="ARBA" id="ARBA00050607"/>
    </source>
</evidence>
<evidence type="ECO:0000256" key="7">
    <source>
        <dbReference type="ARBA" id="ARBA00051538"/>
    </source>
</evidence>
<evidence type="ECO:0000313" key="16">
    <source>
        <dbReference type="EMBL" id="KFC83827.1"/>
    </source>
</evidence>
<evidence type="ECO:0000256" key="8">
    <source>
        <dbReference type="ARBA" id="ARBA00054043"/>
    </source>
</evidence>
<keyword evidence="4 15" id="KW-0012">Acyltransferase</keyword>
<comment type="function">
    <text evidence="8 15">Functions in the N-end rule pathway of protein degradation where it conjugates Leu, Phe and, less efficiently, Met from aminoacyl-tRNAs to the N-termini of proteins containing an N-terminal arginine or lysine.</text>
</comment>
<keyword evidence="2 15" id="KW-0963">Cytoplasm</keyword>
<comment type="caution">
    <text evidence="16">The sequence shown here is derived from an EMBL/GenBank/DDBJ whole genome shotgun (WGS) entry which is preliminary data.</text>
</comment>
<dbReference type="EMBL" id="JMPJ01000033">
    <property type="protein sequence ID" value="KFC83827.1"/>
    <property type="molecule type" value="Genomic_DNA"/>
</dbReference>
<evidence type="ECO:0000313" key="17">
    <source>
        <dbReference type="Proteomes" id="UP000028640"/>
    </source>
</evidence>
<evidence type="ECO:0000256" key="4">
    <source>
        <dbReference type="ARBA" id="ARBA00023315"/>
    </source>
</evidence>
<evidence type="ECO:0000256" key="10">
    <source>
        <dbReference type="ARBA" id="ARBA00066767"/>
    </source>
</evidence>
<dbReference type="OrthoDB" id="9790282at2"/>
<name>A0A085GJD2_EWIA3</name>
<dbReference type="AlphaFoldDB" id="A0A085GJD2"/>
<evidence type="ECO:0000256" key="12">
    <source>
        <dbReference type="ARBA" id="ARBA00077136"/>
    </source>
</evidence>
<dbReference type="SUPFAM" id="SSF55729">
    <property type="entry name" value="Acyl-CoA N-acyltransferases (Nat)"/>
    <property type="match status" value="1"/>
</dbReference>
<comment type="catalytic activity">
    <reaction evidence="5 15">
        <text>L-phenylalanyl-tRNA(Phe) + an N-terminal L-alpha-aminoacyl-[protein] = an N-terminal L-phenylalanyl-L-alpha-aminoacyl-[protein] + tRNA(Phe)</text>
        <dbReference type="Rhea" id="RHEA:43632"/>
        <dbReference type="Rhea" id="RHEA-COMP:9668"/>
        <dbReference type="Rhea" id="RHEA-COMP:9699"/>
        <dbReference type="Rhea" id="RHEA-COMP:10636"/>
        <dbReference type="Rhea" id="RHEA-COMP:10637"/>
        <dbReference type="ChEBI" id="CHEBI:78442"/>
        <dbReference type="ChEBI" id="CHEBI:78531"/>
        <dbReference type="ChEBI" id="CHEBI:78597"/>
        <dbReference type="ChEBI" id="CHEBI:83561"/>
        <dbReference type="EC" id="2.3.2.6"/>
    </reaction>
</comment>
<dbReference type="InterPro" id="IPR042221">
    <property type="entry name" value="Leu/Phe-tRNA_Trfase_N"/>
</dbReference>
<comment type="subcellular location">
    <subcellularLocation>
        <location evidence="1 15">Cytoplasm</location>
    </subcellularLocation>
</comment>
<dbReference type="GeneID" id="78379352"/>
<organism evidence="16 17">
    <name type="scientific">Ewingella americana (strain ATCC 33852 / DSM 4580 / CCUG 14506 / JCM 5911 / LMG 7869 / NCTC 12157 / CDC 1468-78)</name>
    <dbReference type="NCBI Taxonomy" id="910964"/>
    <lineage>
        <taxon>Bacteria</taxon>
        <taxon>Pseudomonadati</taxon>
        <taxon>Pseudomonadota</taxon>
        <taxon>Gammaproteobacteria</taxon>
        <taxon>Enterobacterales</taxon>
        <taxon>Yersiniaceae</taxon>
        <taxon>Ewingella</taxon>
    </lineage>
</organism>
<dbReference type="Pfam" id="PF03588">
    <property type="entry name" value="Leu_Phe_trans"/>
    <property type="match status" value="1"/>
</dbReference>
<gene>
    <name evidence="15 16" type="primary">aat</name>
    <name evidence="16" type="ORF">GEAM_1010</name>
</gene>
<evidence type="ECO:0000256" key="11">
    <source>
        <dbReference type="ARBA" id="ARBA00074372"/>
    </source>
</evidence>
<dbReference type="PANTHER" id="PTHR30098:SF2">
    <property type="entry name" value="LEUCYL_PHENYLALANYL-TRNA--PROTEIN TRANSFERASE"/>
    <property type="match status" value="1"/>
</dbReference>
<dbReference type="GO" id="GO:0005737">
    <property type="term" value="C:cytoplasm"/>
    <property type="evidence" value="ECO:0007669"/>
    <property type="project" value="UniProtKB-SubCell"/>
</dbReference>
<keyword evidence="3 15" id="KW-0808">Transferase</keyword>
<dbReference type="Gene3D" id="3.30.70.3550">
    <property type="entry name" value="Leucyl/phenylalanyl-tRNA-protein transferase, N-terminal domain"/>
    <property type="match status" value="1"/>
</dbReference>
<dbReference type="GO" id="GO:0030163">
    <property type="term" value="P:protein catabolic process"/>
    <property type="evidence" value="ECO:0007669"/>
    <property type="project" value="UniProtKB-UniRule"/>
</dbReference>
<evidence type="ECO:0000256" key="6">
    <source>
        <dbReference type="ARBA" id="ARBA00050652"/>
    </source>
</evidence>
<evidence type="ECO:0000256" key="2">
    <source>
        <dbReference type="ARBA" id="ARBA00022490"/>
    </source>
</evidence>
<protein>
    <recommendedName>
        <fullName evidence="11 15">Leucyl/phenylalanyl-tRNA--protein transferase</fullName>
        <ecNumber evidence="10 15">2.3.2.6</ecNumber>
    </recommendedName>
    <alternativeName>
        <fullName evidence="12 15">L/F-transferase</fullName>
    </alternativeName>
    <alternativeName>
        <fullName evidence="13 15">Leucyltransferase</fullName>
    </alternativeName>
    <alternativeName>
        <fullName evidence="14 15">Phenyalanyltransferase</fullName>
    </alternativeName>
</protein>
<dbReference type="RefSeq" id="WP_034789114.1">
    <property type="nucleotide sequence ID" value="NZ_JMPJ01000033.1"/>
</dbReference>
<sequence length="244" mass="27817">MRLVKLEANSVAFPNPETALHEPNGLLALGGDLTSPRLLSAYHSGIFPWFEPGEVILWWSPDPRAVLYPEERHISRSLRRFMRREPYRFTLNKAFAEVIHACSQQRDEGTWIGPLVKRGYQELHEAGHAHSIEVWDGDELVGGMYGVNVGGLFCGESMFSRRDNASKCAVMIFCQHFTRYGGELIDCQVLNPHTASLGAREIPRRQFLQSLSRLSQQQLPPECWLPQDLSPRYEDLPTVPMDRE</sequence>
<comment type="similarity">
    <text evidence="9 15">Belongs to the L/F-transferase family.</text>
</comment>
<dbReference type="Proteomes" id="UP000028640">
    <property type="component" value="Unassembled WGS sequence"/>
</dbReference>
<reference evidence="16 17" key="1">
    <citation type="submission" date="2014-05" db="EMBL/GenBank/DDBJ databases">
        <title>ATOL: Assembling a taxonomically balanced genome-scale reconstruction of the evolutionary history of the Enterobacteriaceae.</title>
        <authorList>
            <person name="Plunkett G.III."/>
            <person name="Neeno-Eckwall E.C."/>
            <person name="Glasner J.D."/>
            <person name="Perna N.T."/>
        </authorList>
    </citation>
    <scope>NUCLEOTIDE SEQUENCE [LARGE SCALE GENOMIC DNA]</scope>
    <source>
        <strain evidence="16 17">ATCC 33852</strain>
    </source>
</reference>
<evidence type="ECO:0000256" key="13">
    <source>
        <dbReference type="ARBA" id="ARBA00077165"/>
    </source>
</evidence>
<evidence type="ECO:0000256" key="3">
    <source>
        <dbReference type="ARBA" id="ARBA00022679"/>
    </source>
</evidence>
<dbReference type="PANTHER" id="PTHR30098">
    <property type="entry name" value="LEUCYL/PHENYLALANYL-TRNA--PROTEIN TRANSFERASE"/>
    <property type="match status" value="1"/>
</dbReference>
<evidence type="ECO:0000256" key="14">
    <source>
        <dbReference type="ARBA" id="ARBA00083640"/>
    </source>
</evidence>
<keyword evidence="17" id="KW-1185">Reference proteome</keyword>
<evidence type="ECO:0000256" key="15">
    <source>
        <dbReference type="HAMAP-Rule" id="MF_00688"/>
    </source>
</evidence>
<dbReference type="HAMAP" id="MF_00688">
    <property type="entry name" value="Leu_Phe_trans"/>
    <property type="match status" value="1"/>
</dbReference>
<dbReference type="EC" id="2.3.2.6" evidence="10 15"/>
<dbReference type="InterPro" id="IPR004616">
    <property type="entry name" value="Leu/Phe-tRNA_Trfase"/>
</dbReference>
<dbReference type="NCBIfam" id="TIGR00667">
    <property type="entry name" value="aat"/>
    <property type="match status" value="1"/>
</dbReference>
<dbReference type="FunFam" id="3.40.630.70:FF:000001">
    <property type="entry name" value="Leucyl/phenylalanyl-tRNA--protein transferase"/>
    <property type="match status" value="1"/>
</dbReference>
<comment type="catalytic activity">
    <reaction evidence="6 15">
        <text>N-terminal L-arginyl-[protein] + L-leucyl-tRNA(Leu) = N-terminal L-leucyl-L-arginyl-[protein] + tRNA(Leu) + H(+)</text>
        <dbReference type="Rhea" id="RHEA:50416"/>
        <dbReference type="Rhea" id="RHEA-COMP:9613"/>
        <dbReference type="Rhea" id="RHEA-COMP:9622"/>
        <dbReference type="Rhea" id="RHEA-COMP:12672"/>
        <dbReference type="Rhea" id="RHEA-COMP:12673"/>
        <dbReference type="ChEBI" id="CHEBI:15378"/>
        <dbReference type="ChEBI" id="CHEBI:64719"/>
        <dbReference type="ChEBI" id="CHEBI:78442"/>
        <dbReference type="ChEBI" id="CHEBI:78494"/>
        <dbReference type="ChEBI" id="CHEBI:133044"/>
        <dbReference type="EC" id="2.3.2.6"/>
    </reaction>
</comment>
<dbReference type="InterPro" id="IPR016181">
    <property type="entry name" value="Acyl_CoA_acyltransferase"/>
</dbReference>